<dbReference type="RefSeq" id="WP_118277579.1">
    <property type="nucleotide sequence ID" value="NZ_AP019695.1"/>
</dbReference>
<evidence type="ECO:0000313" key="1">
    <source>
        <dbReference type="EMBL" id="BBK23343.1"/>
    </source>
</evidence>
<organism evidence="1 2">
    <name type="scientific">Amedibacterium intestinale</name>
    <dbReference type="NCBI Taxonomy" id="2583452"/>
    <lineage>
        <taxon>Bacteria</taxon>
        <taxon>Bacillati</taxon>
        <taxon>Bacillota</taxon>
        <taxon>Erysipelotrichia</taxon>
        <taxon>Erysipelotrichales</taxon>
        <taxon>Erysipelotrichaceae</taxon>
        <taxon>Amedibacterium</taxon>
    </lineage>
</organism>
<dbReference type="KEGG" id="aarg:Aargi30884_22460"/>
<evidence type="ECO:0000313" key="2">
    <source>
        <dbReference type="Proteomes" id="UP000464754"/>
    </source>
</evidence>
<protein>
    <submittedName>
        <fullName evidence="1">Uncharacterized protein</fullName>
    </submittedName>
</protein>
<name>A0A6N4TKT3_9FIRM</name>
<keyword evidence="2" id="KW-1185">Reference proteome</keyword>
<sequence length="253" mass="29773">MHIQDSIIQAYLQDIPIEDAIDFSKLKGFKKPVSTRKEIVEELNRQLHQIVQQFPVFNASLWKQIFDSKELENIIIFPVVGSYPRENRVFLYENSTVIQIDLLFIADYTPIVSQMCYILKNYITLEVSKLLLKKKEPVPQNFLETLDRMVFVGGLANFLAWNEDCNNYVFGKDTYDKKKEEVFGLLYQAKELKDSQLQKQILSFLDTCSFWENFPAAAGMFFFDDIYREKGRDGIIEYIQKGSKNFVRYIFEE</sequence>
<gene>
    <name evidence="1" type="ORF">Aargi30884_22460</name>
</gene>
<accession>A0A6N4TKT3</accession>
<dbReference type="AlphaFoldDB" id="A0A6N4TKT3"/>
<proteinExistence type="predicted"/>
<reference evidence="2" key="1">
    <citation type="submission" date="2019-05" db="EMBL/GenBank/DDBJ databases">
        <title>Complete genome sequencing of Absiella argi strain JCM 30884.</title>
        <authorList>
            <person name="Sakamoto M."/>
            <person name="Murakami T."/>
            <person name="Mori H."/>
        </authorList>
    </citation>
    <scope>NUCLEOTIDE SEQUENCE [LARGE SCALE GENOMIC DNA]</scope>
    <source>
        <strain evidence="2">JCM 30884</strain>
    </source>
</reference>
<dbReference type="Proteomes" id="UP000464754">
    <property type="component" value="Chromosome"/>
</dbReference>
<dbReference type="EMBL" id="AP019695">
    <property type="protein sequence ID" value="BBK23343.1"/>
    <property type="molecule type" value="Genomic_DNA"/>
</dbReference>